<accession>A0A1I3RL32</accession>
<evidence type="ECO:0000313" key="3">
    <source>
        <dbReference type="Proteomes" id="UP000183299"/>
    </source>
</evidence>
<dbReference type="EMBL" id="FORY01000005">
    <property type="protein sequence ID" value="SFJ47025.1"/>
    <property type="molecule type" value="Genomic_DNA"/>
</dbReference>
<dbReference type="InterPro" id="IPR009531">
    <property type="entry name" value="DUF1150"/>
</dbReference>
<dbReference type="STRING" id="576117.SAMN04488138_105160"/>
<dbReference type="Proteomes" id="UP001169823">
    <property type="component" value="Unassembled WGS sequence"/>
</dbReference>
<protein>
    <submittedName>
        <fullName evidence="1">DUF1150 family protein</fullName>
    </submittedName>
</protein>
<evidence type="ECO:0000313" key="1">
    <source>
        <dbReference type="EMBL" id="MDO6456617.1"/>
    </source>
</evidence>
<reference evidence="2 3" key="1">
    <citation type="submission" date="2016-10" db="EMBL/GenBank/DDBJ databases">
        <authorList>
            <person name="de Groot N.N."/>
        </authorList>
    </citation>
    <scope>NUCLEOTIDE SEQUENCE [LARGE SCALE GENOMIC DNA]</scope>
    <source>
        <strain evidence="2 3">CGMCC 1.8891</strain>
    </source>
</reference>
<reference evidence="1" key="2">
    <citation type="submission" date="2023-07" db="EMBL/GenBank/DDBJ databases">
        <title>Genome content predicts the carbon catabolic preferences of heterotrophic bacteria.</title>
        <authorList>
            <person name="Gralka M."/>
        </authorList>
    </citation>
    <scope>NUCLEOTIDE SEQUENCE</scope>
    <source>
        <strain evidence="1">I2M02</strain>
    </source>
</reference>
<dbReference type="AlphaFoldDB" id="A0A1I3RL32"/>
<gene>
    <name evidence="1" type="ORF">Q4494_05945</name>
    <name evidence="2" type="ORF">SAMN04488138_105160</name>
</gene>
<dbReference type="OrthoDB" id="7205167at2"/>
<dbReference type="Proteomes" id="UP000183299">
    <property type="component" value="Unassembled WGS sequence"/>
</dbReference>
<evidence type="ECO:0000313" key="2">
    <source>
        <dbReference type="EMBL" id="SFJ47025.1"/>
    </source>
</evidence>
<proteinExistence type="predicted"/>
<dbReference type="EMBL" id="JAUOPJ010000004">
    <property type="protein sequence ID" value="MDO6456617.1"/>
    <property type="molecule type" value="Genomic_DNA"/>
</dbReference>
<organism evidence="2 3">
    <name type="scientific">Celeribacter halophilus</name>
    <dbReference type="NCBI Taxonomy" id="576117"/>
    <lineage>
        <taxon>Bacteria</taxon>
        <taxon>Pseudomonadati</taxon>
        <taxon>Pseudomonadota</taxon>
        <taxon>Alphaproteobacteria</taxon>
        <taxon>Rhodobacterales</taxon>
        <taxon>Roseobacteraceae</taxon>
        <taxon>Celeribacter</taxon>
    </lineage>
</organism>
<dbReference type="RefSeq" id="WP_066599620.1">
    <property type="nucleotide sequence ID" value="NZ_FORY01000005.1"/>
</dbReference>
<dbReference type="GeneID" id="98664823"/>
<name>A0A1I3RL32_9RHOB</name>
<sequence>MNTRYPKAPFSDDAQTVRIAYVRPIAVSDLPKEVQAQAEGLEKIYSLNDAEGTQLALVANRPLAFALAREHDFAPVNVH</sequence>
<dbReference type="Pfam" id="PF06620">
    <property type="entry name" value="DUF1150"/>
    <property type="match status" value="1"/>
</dbReference>
<keyword evidence="3" id="KW-1185">Reference proteome</keyword>